<dbReference type="AlphaFoldDB" id="F2NA62"/>
<gene>
    <name evidence="4" type="ordered locus">Corgl_0337</name>
</gene>
<feature type="domain" description="SAF" evidence="3">
    <location>
        <begin position="48"/>
        <end position="110"/>
    </location>
</feature>
<dbReference type="InterPro" id="IPR013974">
    <property type="entry name" value="SAF"/>
</dbReference>
<name>F2NA62_CORGP</name>
<dbReference type="InterPro" id="IPR031571">
    <property type="entry name" value="RcpC_dom"/>
</dbReference>
<dbReference type="Proteomes" id="UP000006851">
    <property type="component" value="Chromosome"/>
</dbReference>
<dbReference type="EMBL" id="CP002628">
    <property type="protein sequence ID" value="AEB06456.1"/>
    <property type="molecule type" value="Genomic_DNA"/>
</dbReference>
<sequence length="223" mass="23025">MNRTIRIALSVASGALAIFLSLSYASSVRSEADRVQADALARYGGDLVSVCVATRTIEPGETLDETNVQVKEWVASLLPQGAATSLRDVAGTRVTSRVPSHAVLCPVYTETSGETLDVPSGKVAVSVPVDDQHALGGAVESGDTVDVYVSKDGLSDRLCEARIIDTSSRDSSADTAMKWATLAVDPDTVKELLAAIARGSVSLTMPAPSTDAKASATSGGGRS</sequence>
<evidence type="ECO:0000256" key="2">
    <source>
        <dbReference type="SAM" id="SignalP"/>
    </source>
</evidence>
<proteinExistence type="predicted"/>
<accession>F2NA62</accession>
<protein>
    <submittedName>
        <fullName evidence="4">Flp pilus assembly protein CpaB</fullName>
    </submittedName>
</protein>
<feature type="region of interest" description="Disordered" evidence="1">
    <location>
        <begin position="204"/>
        <end position="223"/>
    </location>
</feature>
<dbReference type="InterPro" id="IPR017592">
    <property type="entry name" value="Pilus_assmbl_Flp-typ_CpaB"/>
</dbReference>
<evidence type="ECO:0000313" key="5">
    <source>
        <dbReference type="Proteomes" id="UP000006851"/>
    </source>
</evidence>
<dbReference type="Gene3D" id="3.90.1210.10">
    <property type="entry name" value="Antifreeze-like/N-acetylneuraminic acid synthase C-terminal domain"/>
    <property type="match status" value="1"/>
</dbReference>
<dbReference type="RefSeq" id="WP_013708199.1">
    <property type="nucleotide sequence ID" value="NC_015389.1"/>
</dbReference>
<dbReference type="KEGG" id="cgo:Corgl_0337"/>
<dbReference type="STRING" id="700015.Corgl_0337"/>
<dbReference type="NCBIfam" id="TIGR03177">
    <property type="entry name" value="pilus_cpaB"/>
    <property type="match status" value="1"/>
</dbReference>
<dbReference type="eggNOG" id="COG3745">
    <property type="taxonomic scope" value="Bacteria"/>
</dbReference>
<dbReference type="HOGENOM" id="CLU_057068_5_0_11"/>
<dbReference type="SMART" id="SM00858">
    <property type="entry name" value="SAF"/>
    <property type="match status" value="1"/>
</dbReference>
<feature type="chain" id="PRO_5003282437" evidence="2">
    <location>
        <begin position="26"/>
        <end position="223"/>
    </location>
</feature>
<keyword evidence="5" id="KW-1185">Reference proteome</keyword>
<reference evidence="5" key="1">
    <citation type="journal article" date="2013" name="Stand. Genomic Sci.">
        <title>Complete genome sequence of Coriobacterium glomerans type strain (PW2(T)) from the midgut of Pyrrhocoris apterus L. (red soldier bug).</title>
        <authorList>
            <person name="Stackebrandt E."/>
            <person name="Zeytun A."/>
            <person name="Lapidus A."/>
            <person name="Nolan M."/>
            <person name="Lucas S."/>
            <person name="Hammon N."/>
            <person name="Deshpande S."/>
            <person name="Cheng J.F."/>
            <person name="Tapia R."/>
            <person name="Goodwin L.A."/>
            <person name="Pitluck S."/>
            <person name="Liolios K."/>
            <person name="Pagani I."/>
            <person name="Ivanova N."/>
            <person name="Mavromatis K."/>
            <person name="Mikhailova N."/>
            <person name="Huntemann M."/>
            <person name="Pati A."/>
            <person name="Chen A."/>
            <person name="Palaniappan K."/>
            <person name="Chang Y.J."/>
            <person name="Land M."/>
            <person name="Hauser L."/>
            <person name="Rohde M."/>
            <person name="Pukall R."/>
            <person name="Goker M."/>
            <person name="Detter J.C."/>
            <person name="Woyke T."/>
            <person name="Bristow J."/>
            <person name="Eisen J.A."/>
            <person name="Markowitz V."/>
            <person name="Hugenholtz P."/>
            <person name="Kyrpides N.C."/>
            <person name="Klenk H.P."/>
        </authorList>
    </citation>
    <scope>NUCLEOTIDE SEQUENCE</scope>
    <source>
        <strain evidence="5">ATCC 49209 / DSM 20642 / JCM 10262 / PW2</strain>
    </source>
</reference>
<evidence type="ECO:0000259" key="3">
    <source>
        <dbReference type="SMART" id="SM00858"/>
    </source>
</evidence>
<feature type="signal peptide" evidence="2">
    <location>
        <begin position="1"/>
        <end position="25"/>
    </location>
</feature>
<dbReference type="Pfam" id="PF16976">
    <property type="entry name" value="RcpC"/>
    <property type="match status" value="1"/>
</dbReference>
<evidence type="ECO:0000313" key="4">
    <source>
        <dbReference type="EMBL" id="AEB06456.1"/>
    </source>
</evidence>
<organism evidence="4 5">
    <name type="scientific">Coriobacterium glomerans (strain ATCC 49209 / DSM 20642 / JCM 10262 / PW2)</name>
    <dbReference type="NCBI Taxonomy" id="700015"/>
    <lineage>
        <taxon>Bacteria</taxon>
        <taxon>Bacillati</taxon>
        <taxon>Actinomycetota</taxon>
        <taxon>Coriobacteriia</taxon>
        <taxon>Coriobacteriales</taxon>
        <taxon>Coriobacteriaceae</taxon>
        <taxon>Coriobacterium</taxon>
    </lineage>
</organism>
<dbReference type="CDD" id="cd11614">
    <property type="entry name" value="SAF_CpaB_FlgA_like"/>
    <property type="match status" value="1"/>
</dbReference>
<keyword evidence="2" id="KW-0732">Signal</keyword>
<evidence type="ECO:0000256" key="1">
    <source>
        <dbReference type="SAM" id="MobiDB-lite"/>
    </source>
</evidence>
<dbReference type="Pfam" id="PF08666">
    <property type="entry name" value="SAF"/>
    <property type="match status" value="1"/>
</dbReference>